<dbReference type="EMBL" id="JBELQE010000091">
    <property type="protein sequence ID" value="MER2251762.1"/>
    <property type="molecule type" value="Genomic_DNA"/>
</dbReference>
<evidence type="ECO:0000313" key="2">
    <source>
        <dbReference type="Proteomes" id="UP001480955"/>
    </source>
</evidence>
<name>A0ABV1QQS7_9HYPH</name>
<protein>
    <submittedName>
        <fullName evidence="1">Uncharacterized protein</fullName>
    </submittedName>
</protein>
<accession>A0ABV1QQS7</accession>
<comment type="caution">
    <text evidence="1">The sequence shown here is derived from an EMBL/GenBank/DDBJ whole genome shotgun (WGS) entry which is preliminary data.</text>
</comment>
<proteinExistence type="predicted"/>
<dbReference type="RefSeq" id="WP_350396116.1">
    <property type="nucleotide sequence ID" value="NZ_JBELQE010000091.1"/>
</dbReference>
<dbReference type="Proteomes" id="UP001480955">
    <property type="component" value="Unassembled WGS sequence"/>
</dbReference>
<organism evidence="1 2">
    <name type="scientific">Methylorubrum podarium</name>
    <dbReference type="NCBI Taxonomy" id="200476"/>
    <lineage>
        <taxon>Bacteria</taxon>
        <taxon>Pseudomonadati</taxon>
        <taxon>Pseudomonadota</taxon>
        <taxon>Alphaproteobacteria</taxon>
        <taxon>Hyphomicrobiales</taxon>
        <taxon>Methylobacteriaceae</taxon>
        <taxon>Methylorubrum</taxon>
    </lineage>
</organism>
<reference evidence="1 2" key="1">
    <citation type="submission" date="2024-06" db="EMBL/GenBank/DDBJ databases">
        <authorList>
            <person name="Campbell A.G."/>
        </authorList>
    </citation>
    <scope>NUCLEOTIDE SEQUENCE [LARGE SCALE GENOMIC DNA]</scope>
    <source>
        <strain evidence="1 2">EM12</strain>
    </source>
</reference>
<keyword evidence="2" id="KW-1185">Reference proteome</keyword>
<evidence type="ECO:0000313" key="1">
    <source>
        <dbReference type="EMBL" id="MER2251762.1"/>
    </source>
</evidence>
<sequence length="86" mass="9285">MKLLTDASLGQQVEADVYVSSFRQVVEACFEAAADASDTVTRAARVRMSTSVYLKYFYDYIVFLPAPGINFPGECGFSSASGVILA</sequence>
<gene>
    <name evidence="1" type="ORF">ABS772_17735</name>
</gene>